<dbReference type="GO" id="GO:0004181">
    <property type="term" value="F:metallocarboxypeptidase activity"/>
    <property type="evidence" value="ECO:0007669"/>
    <property type="project" value="InterPro"/>
</dbReference>
<sequence>VDNVYAHLTRVRRGLVRVDADELTYPLHIMLRYELEKQLLSGELAVRDLPQAWNAGMEERLGVRPDS</sequence>
<feature type="non-terminal residue" evidence="1">
    <location>
        <position position="67"/>
    </location>
</feature>
<comment type="caution">
    <text evidence="1">The sequence shown here is derived from an EMBL/GenBank/DDBJ whole genome shotgun (WGS) entry which is preliminary data.</text>
</comment>
<keyword evidence="1" id="KW-0645">Protease</keyword>
<dbReference type="PANTHER" id="PTHR34217:SF1">
    <property type="entry name" value="CARBOXYPEPTIDASE 1"/>
    <property type="match status" value="1"/>
</dbReference>
<keyword evidence="1" id="KW-0121">Carboxypeptidase</keyword>
<dbReference type="InterPro" id="IPR001333">
    <property type="entry name" value="Peptidase_M32_Taq"/>
</dbReference>
<dbReference type="Pfam" id="PF02074">
    <property type="entry name" value="Peptidase_M32"/>
    <property type="match status" value="1"/>
</dbReference>
<dbReference type="PROSITE" id="PS52034">
    <property type="entry name" value="PEPTIDASE_M32"/>
    <property type="match status" value="1"/>
</dbReference>
<dbReference type="AlphaFoldDB" id="T1CPZ2"/>
<protein>
    <submittedName>
        <fullName evidence="1">Peptidase M32, carboxypeptidase Taq metallopeptidase</fullName>
    </submittedName>
</protein>
<proteinExistence type="predicted"/>
<name>T1CPZ2_9ZZZZ</name>
<feature type="non-terminal residue" evidence="1">
    <location>
        <position position="1"/>
    </location>
</feature>
<accession>T1CPZ2</accession>
<dbReference type="GO" id="GO:0006508">
    <property type="term" value="P:proteolysis"/>
    <property type="evidence" value="ECO:0007669"/>
    <property type="project" value="InterPro"/>
</dbReference>
<dbReference type="Gene3D" id="1.10.1370.30">
    <property type="match status" value="1"/>
</dbReference>
<keyword evidence="1" id="KW-0378">Hydrolase</keyword>
<dbReference type="EMBL" id="AUZX01004323">
    <property type="protein sequence ID" value="EQD71140.1"/>
    <property type="molecule type" value="Genomic_DNA"/>
</dbReference>
<organism evidence="1">
    <name type="scientific">mine drainage metagenome</name>
    <dbReference type="NCBI Taxonomy" id="410659"/>
    <lineage>
        <taxon>unclassified sequences</taxon>
        <taxon>metagenomes</taxon>
        <taxon>ecological metagenomes</taxon>
    </lineage>
</organism>
<dbReference type="PANTHER" id="PTHR34217">
    <property type="entry name" value="METAL-DEPENDENT CARBOXYPEPTIDASE"/>
    <property type="match status" value="1"/>
</dbReference>
<evidence type="ECO:0000313" key="1">
    <source>
        <dbReference type="EMBL" id="EQD71140.1"/>
    </source>
</evidence>
<reference evidence="1" key="2">
    <citation type="journal article" date="2014" name="ISME J.">
        <title>Microbial stratification in low pH oxic and suboxic macroscopic growths along an acid mine drainage.</title>
        <authorList>
            <person name="Mendez-Garcia C."/>
            <person name="Mesa V."/>
            <person name="Sprenger R.R."/>
            <person name="Richter M."/>
            <person name="Diez M.S."/>
            <person name="Solano J."/>
            <person name="Bargiela R."/>
            <person name="Golyshina O.V."/>
            <person name="Manteca A."/>
            <person name="Ramos J.L."/>
            <person name="Gallego J.R."/>
            <person name="Llorente I."/>
            <person name="Martins Dos Santos V.A."/>
            <person name="Jensen O.N."/>
            <person name="Pelaez A.I."/>
            <person name="Sanchez J."/>
            <person name="Ferrer M."/>
        </authorList>
    </citation>
    <scope>NUCLEOTIDE SEQUENCE</scope>
</reference>
<gene>
    <name evidence="1" type="ORF">B1A_05940</name>
</gene>
<dbReference type="PRINTS" id="PR00998">
    <property type="entry name" value="CRBOXYPTASET"/>
</dbReference>
<reference evidence="1" key="1">
    <citation type="submission" date="2013-08" db="EMBL/GenBank/DDBJ databases">
        <authorList>
            <person name="Mendez C."/>
            <person name="Richter M."/>
            <person name="Ferrer M."/>
            <person name="Sanchez J."/>
        </authorList>
    </citation>
    <scope>NUCLEOTIDE SEQUENCE</scope>
</reference>
<dbReference type="SUPFAM" id="SSF55486">
    <property type="entry name" value="Metalloproteases ('zincins'), catalytic domain"/>
    <property type="match status" value="1"/>
</dbReference>